<dbReference type="GO" id="GO:0051539">
    <property type="term" value="F:4 iron, 4 sulfur cluster binding"/>
    <property type="evidence" value="ECO:0007669"/>
    <property type="project" value="UniProtKB-UniRule"/>
</dbReference>
<evidence type="ECO:0000313" key="14">
    <source>
        <dbReference type="EMBL" id="RDU74124.1"/>
    </source>
</evidence>
<accession>A0A3D8JB86</accession>
<dbReference type="GO" id="GO:0006777">
    <property type="term" value="P:Mo-molybdopterin cofactor biosynthetic process"/>
    <property type="evidence" value="ECO:0007669"/>
    <property type="project" value="UniProtKB-UniRule"/>
</dbReference>
<feature type="binding site" evidence="12">
    <location>
        <begin position="254"/>
        <end position="256"/>
    </location>
    <ligand>
        <name>GTP</name>
        <dbReference type="ChEBI" id="CHEBI:37565"/>
    </ligand>
</feature>
<feature type="binding site" evidence="12">
    <location>
        <position position="119"/>
    </location>
    <ligand>
        <name>S-adenosyl-L-methionine</name>
        <dbReference type="ChEBI" id="CHEBI:59789"/>
    </ligand>
</feature>
<feature type="binding site" evidence="12">
    <location>
        <position position="266"/>
    </location>
    <ligand>
        <name>[4Fe-4S] cluster</name>
        <dbReference type="ChEBI" id="CHEBI:49883"/>
        <label>2</label>
        <note>4Fe-4S-substrate</note>
    </ligand>
</feature>
<keyword evidence="4 12" id="KW-0479">Metal-binding</keyword>
<keyword evidence="6 12" id="KW-0408">Iron</keyword>
<dbReference type="Pfam" id="PF04055">
    <property type="entry name" value="Radical_SAM"/>
    <property type="match status" value="1"/>
</dbReference>
<feature type="binding site" evidence="12">
    <location>
        <position position="27"/>
    </location>
    <ligand>
        <name>S-adenosyl-L-methionine</name>
        <dbReference type="ChEBI" id="CHEBI:59789"/>
    </ligand>
</feature>
<comment type="cofactor">
    <cofactor evidence="12">
        <name>[4Fe-4S] cluster</name>
        <dbReference type="ChEBI" id="CHEBI:49883"/>
    </cofactor>
    <text evidence="12">Binds 2 [4Fe-4S] clusters. Binds 1 [4Fe-4S] cluster coordinated with 3 cysteines and an exchangeable S-adenosyl-L-methionine and 1 [4Fe-4S] cluster coordinated with 3 cysteines and the GTP-derived substrate.</text>
</comment>
<evidence type="ECO:0000259" key="13">
    <source>
        <dbReference type="PROSITE" id="PS51918"/>
    </source>
</evidence>
<proteinExistence type="inferred from homology"/>
<dbReference type="HAMAP" id="MF_01225_B">
    <property type="entry name" value="MoaA_B"/>
    <property type="match status" value="1"/>
</dbReference>
<name>A0A3D8JB86_9HELI</name>
<dbReference type="OrthoDB" id="9763993at2"/>
<evidence type="ECO:0000256" key="6">
    <source>
        <dbReference type="ARBA" id="ARBA00023004"/>
    </source>
</evidence>
<dbReference type="EMBL" id="NXLX01000005">
    <property type="protein sequence ID" value="RDU74124.1"/>
    <property type="molecule type" value="Genomic_DNA"/>
</dbReference>
<dbReference type="InterPro" id="IPR006638">
    <property type="entry name" value="Elp3/MiaA/NifB-like_rSAM"/>
</dbReference>
<comment type="caution">
    <text evidence="14">The sequence shown here is derived from an EMBL/GenBank/DDBJ whole genome shotgun (WGS) entry which is preliminary data.</text>
</comment>
<keyword evidence="15" id="KW-1185">Reference proteome</keyword>
<dbReference type="InterPro" id="IPR000385">
    <property type="entry name" value="MoaA_NifB_PqqE_Fe-S-bd_CS"/>
</dbReference>
<feature type="binding site" evidence="12">
    <location>
        <position position="14"/>
    </location>
    <ligand>
        <name>GTP</name>
        <dbReference type="ChEBI" id="CHEBI:37565"/>
    </ligand>
</feature>
<dbReference type="InterPro" id="IPR010505">
    <property type="entry name" value="MoaA_twitch"/>
</dbReference>
<keyword evidence="8 12" id="KW-0342">GTP-binding</keyword>
<evidence type="ECO:0000256" key="7">
    <source>
        <dbReference type="ARBA" id="ARBA00023014"/>
    </source>
</evidence>
<comment type="subunit">
    <text evidence="12">Monomer and homodimer.</text>
</comment>
<organism evidence="14 15">
    <name type="scientific">Helicobacter anseris</name>
    <dbReference type="NCBI Taxonomy" id="375926"/>
    <lineage>
        <taxon>Bacteria</taxon>
        <taxon>Pseudomonadati</taxon>
        <taxon>Campylobacterota</taxon>
        <taxon>Epsilonproteobacteria</taxon>
        <taxon>Campylobacterales</taxon>
        <taxon>Helicobacteraceae</taxon>
        <taxon>Helicobacter</taxon>
    </lineage>
</organism>
<feature type="binding site" evidence="12">
    <location>
        <position position="189"/>
    </location>
    <ligand>
        <name>S-adenosyl-L-methionine</name>
        <dbReference type="ChEBI" id="CHEBI:59789"/>
    </ligand>
</feature>
<feature type="domain" description="Radical SAM core" evidence="13">
    <location>
        <begin position="5"/>
        <end position="227"/>
    </location>
</feature>
<sequence>MLKDTFGRKIDYIRVSVTKQCNFRCQYCMPNTPFDAFDKDEYIPLDNVLEFLKVAIDNGIKKIRITGGEPLLRKDLPDFIAALRNYSKEVQLVLTTNGFLLQKSAKILKESGLDRINISLDSLKPERIVQISKKDGLENVLAGIQEALKYNFGLKINTVVMKGINSDEILDLFDYAKHRNITIRFIEFMENIHANHNLLGLKEKEILEIIKTKYDFETAKDQIIGPAKLYSCKDGYQFGIIAPHNDDFCQTCNRIRLTADGIICPCLYYQDSVDAKEALLSKNPQKLQSVLEQAVYNKPEKNQWDTTMEADKISARAFYHTGG</sequence>
<dbReference type="SFLD" id="SFLDG01383">
    <property type="entry name" value="cyclic_pyranopterin_phosphate"/>
    <property type="match status" value="1"/>
</dbReference>
<dbReference type="GO" id="GO:0005525">
    <property type="term" value="F:GTP binding"/>
    <property type="evidence" value="ECO:0007669"/>
    <property type="project" value="UniProtKB-UniRule"/>
</dbReference>
<feature type="binding site" evidence="12">
    <location>
        <position position="64"/>
    </location>
    <ligand>
        <name>GTP</name>
        <dbReference type="ChEBI" id="CHEBI:37565"/>
    </ligand>
</feature>
<dbReference type="InterPro" id="IPR013785">
    <property type="entry name" value="Aldolase_TIM"/>
</dbReference>
<dbReference type="AlphaFoldDB" id="A0A3D8JB86"/>
<dbReference type="InterPro" id="IPR058240">
    <property type="entry name" value="rSAM_sf"/>
</dbReference>
<dbReference type="UniPathway" id="UPA00344"/>
<feature type="binding site" evidence="12">
    <location>
        <position position="95"/>
    </location>
    <ligand>
        <name>GTP</name>
        <dbReference type="ChEBI" id="CHEBI:37565"/>
    </ligand>
</feature>
<dbReference type="NCBIfam" id="NF001199">
    <property type="entry name" value="PRK00164.2-1"/>
    <property type="match status" value="1"/>
</dbReference>
<dbReference type="SMART" id="SM00729">
    <property type="entry name" value="Elp3"/>
    <property type="match status" value="1"/>
</dbReference>
<dbReference type="PANTHER" id="PTHR22960">
    <property type="entry name" value="MOLYBDOPTERIN COFACTOR SYNTHESIS PROTEIN A"/>
    <property type="match status" value="1"/>
</dbReference>
<evidence type="ECO:0000256" key="3">
    <source>
        <dbReference type="ARBA" id="ARBA00022691"/>
    </source>
</evidence>
<keyword evidence="7 12" id="KW-0411">Iron-sulfur</keyword>
<dbReference type="InterPro" id="IPR013483">
    <property type="entry name" value="MoaA"/>
</dbReference>
<keyword evidence="10 12" id="KW-0456">Lyase</keyword>
<reference evidence="14 15" key="1">
    <citation type="submission" date="2018-04" db="EMBL/GenBank/DDBJ databases">
        <title>Novel Campyloabacter and Helicobacter Species and Strains.</title>
        <authorList>
            <person name="Mannion A.J."/>
            <person name="Shen Z."/>
            <person name="Fox J.G."/>
        </authorList>
    </citation>
    <scope>NUCLEOTIDE SEQUENCE [LARGE SCALE GENOMIC DNA]</scope>
    <source>
        <strain evidence="14 15">MIT 04-9362</strain>
    </source>
</reference>
<keyword evidence="5 12" id="KW-0547">Nucleotide-binding</keyword>
<comment type="function">
    <text evidence="12">Catalyzes the cyclization of GTP to (8S)-3',8-cyclo-7,8-dihydroguanosine 5'-triphosphate.</text>
</comment>
<dbReference type="PROSITE" id="PS51918">
    <property type="entry name" value="RADICAL_SAM"/>
    <property type="match status" value="1"/>
</dbReference>
<dbReference type="GO" id="GO:0061799">
    <property type="term" value="F:cyclic pyranopterin monophosphate synthase activity"/>
    <property type="evidence" value="ECO:0007669"/>
    <property type="project" value="TreeGrafter"/>
</dbReference>
<feature type="binding site" evidence="12">
    <location>
        <position position="155"/>
    </location>
    <ligand>
        <name>GTP</name>
        <dbReference type="ChEBI" id="CHEBI:37565"/>
    </ligand>
</feature>
<dbReference type="Proteomes" id="UP000256695">
    <property type="component" value="Unassembled WGS sequence"/>
</dbReference>
<feature type="binding site" evidence="12">
    <location>
        <position position="68"/>
    </location>
    <ligand>
        <name>S-adenosyl-L-methionine</name>
        <dbReference type="ChEBI" id="CHEBI:59789"/>
    </ligand>
</feature>
<keyword evidence="2 12" id="KW-0004">4Fe-4S</keyword>
<dbReference type="PROSITE" id="PS01305">
    <property type="entry name" value="MOAA_NIFB_PQQE"/>
    <property type="match status" value="1"/>
</dbReference>
<protein>
    <recommendedName>
        <fullName evidence="1 12">GTP 3',8-cyclase</fullName>
        <ecNumber evidence="1 12">4.1.99.22</ecNumber>
    </recommendedName>
    <alternativeName>
        <fullName evidence="12">Molybdenum cofactor biosynthesis protein A</fullName>
    </alternativeName>
</protein>
<feature type="binding site" evidence="12">
    <location>
        <position position="252"/>
    </location>
    <ligand>
        <name>[4Fe-4S] cluster</name>
        <dbReference type="ChEBI" id="CHEBI:49883"/>
        <label>2</label>
        <note>4Fe-4S-substrate</note>
    </ligand>
</feature>
<dbReference type="InterPro" id="IPR050105">
    <property type="entry name" value="MoCo_biosynth_MoaA/MoaC"/>
</dbReference>
<dbReference type="InterPro" id="IPR040064">
    <property type="entry name" value="MoaA-like"/>
</dbReference>
<feature type="binding site" evidence="12">
    <location>
        <position position="249"/>
    </location>
    <ligand>
        <name>[4Fe-4S] cluster</name>
        <dbReference type="ChEBI" id="CHEBI:49883"/>
        <label>2</label>
        <note>4Fe-4S-substrate</note>
    </ligand>
</feature>
<evidence type="ECO:0000256" key="4">
    <source>
        <dbReference type="ARBA" id="ARBA00022723"/>
    </source>
</evidence>
<keyword evidence="3 12" id="KW-0949">S-adenosyl-L-methionine</keyword>
<dbReference type="CDD" id="cd21117">
    <property type="entry name" value="Twitch_MoaA"/>
    <property type="match status" value="1"/>
</dbReference>
<evidence type="ECO:0000313" key="15">
    <source>
        <dbReference type="Proteomes" id="UP000256695"/>
    </source>
</evidence>
<gene>
    <name evidence="12" type="primary">moaA</name>
    <name evidence="14" type="ORF">CQA57_03285</name>
</gene>
<dbReference type="Gene3D" id="3.20.20.70">
    <property type="entry name" value="Aldolase class I"/>
    <property type="match status" value="1"/>
</dbReference>
<dbReference type="CDD" id="cd01335">
    <property type="entry name" value="Radical_SAM"/>
    <property type="match status" value="1"/>
</dbReference>
<dbReference type="InterPro" id="IPR007197">
    <property type="entry name" value="rSAM"/>
</dbReference>
<dbReference type="PANTHER" id="PTHR22960:SF0">
    <property type="entry name" value="MOLYBDENUM COFACTOR BIOSYNTHESIS PROTEIN 1"/>
    <property type="match status" value="1"/>
</dbReference>
<dbReference type="Pfam" id="PF06463">
    <property type="entry name" value="Mob_synth_C"/>
    <property type="match status" value="1"/>
</dbReference>
<dbReference type="SFLD" id="SFLDG01067">
    <property type="entry name" value="SPASM/twitch_domain_containing"/>
    <property type="match status" value="1"/>
</dbReference>
<evidence type="ECO:0000256" key="8">
    <source>
        <dbReference type="ARBA" id="ARBA00023134"/>
    </source>
</evidence>
<dbReference type="SUPFAM" id="SSF102114">
    <property type="entry name" value="Radical SAM enzymes"/>
    <property type="match status" value="1"/>
</dbReference>
<dbReference type="GO" id="GO:0046872">
    <property type="term" value="F:metal ion binding"/>
    <property type="evidence" value="ECO:0007669"/>
    <property type="project" value="UniProtKB-KW"/>
</dbReference>
<comment type="catalytic activity">
    <reaction evidence="11 12">
        <text>GTP + AH2 + S-adenosyl-L-methionine = (8S)-3',8-cyclo-7,8-dihydroguanosine 5'-triphosphate + 5'-deoxyadenosine + L-methionine + A + H(+)</text>
        <dbReference type="Rhea" id="RHEA:49576"/>
        <dbReference type="ChEBI" id="CHEBI:13193"/>
        <dbReference type="ChEBI" id="CHEBI:15378"/>
        <dbReference type="ChEBI" id="CHEBI:17319"/>
        <dbReference type="ChEBI" id="CHEBI:17499"/>
        <dbReference type="ChEBI" id="CHEBI:37565"/>
        <dbReference type="ChEBI" id="CHEBI:57844"/>
        <dbReference type="ChEBI" id="CHEBI:59789"/>
        <dbReference type="ChEBI" id="CHEBI:131766"/>
        <dbReference type="EC" id="4.1.99.22"/>
    </reaction>
</comment>
<feature type="binding site" evidence="12">
    <location>
        <position position="28"/>
    </location>
    <ligand>
        <name>[4Fe-4S] cluster</name>
        <dbReference type="ChEBI" id="CHEBI:49883"/>
        <label>1</label>
        <note>4Fe-4S-S-AdoMet</note>
    </ligand>
</feature>
<feature type="binding site" evidence="12">
    <location>
        <position position="25"/>
    </location>
    <ligand>
        <name>[4Fe-4S] cluster</name>
        <dbReference type="ChEBI" id="CHEBI:49883"/>
        <label>1</label>
        <note>4Fe-4S-S-AdoMet</note>
    </ligand>
</feature>
<keyword evidence="9 12" id="KW-0501">Molybdenum cofactor biosynthesis</keyword>
<dbReference type="NCBIfam" id="TIGR02666">
    <property type="entry name" value="moaA"/>
    <property type="match status" value="1"/>
</dbReference>
<evidence type="ECO:0000256" key="10">
    <source>
        <dbReference type="ARBA" id="ARBA00023239"/>
    </source>
</evidence>
<evidence type="ECO:0000256" key="9">
    <source>
        <dbReference type="ARBA" id="ARBA00023150"/>
    </source>
</evidence>
<evidence type="ECO:0000256" key="5">
    <source>
        <dbReference type="ARBA" id="ARBA00022741"/>
    </source>
</evidence>
<evidence type="ECO:0000256" key="12">
    <source>
        <dbReference type="HAMAP-Rule" id="MF_01225"/>
    </source>
</evidence>
<comment type="pathway">
    <text evidence="12">Cofactor biosynthesis; molybdopterin biosynthesis.</text>
</comment>
<feature type="binding site" evidence="12">
    <location>
        <position position="21"/>
    </location>
    <ligand>
        <name>[4Fe-4S] cluster</name>
        <dbReference type="ChEBI" id="CHEBI:49883"/>
        <label>1</label>
        <note>4Fe-4S-S-AdoMet</note>
    </ligand>
</feature>
<dbReference type="RefSeq" id="WP_115578806.1">
    <property type="nucleotide sequence ID" value="NZ_NXLX01000005.1"/>
</dbReference>
<dbReference type="GO" id="GO:0061798">
    <property type="term" value="F:GTP 3',8'-cyclase activity"/>
    <property type="evidence" value="ECO:0007669"/>
    <property type="project" value="UniProtKB-UniRule"/>
</dbReference>
<evidence type="ECO:0000256" key="2">
    <source>
        <dbReference type="ARBA" id="ARBA00022485"/>
    </source>
</evidence>
<dbReference type="SFLD" id="SFLDS00029">
    <property type="entry name" value="Radical_SAM"/>
    <property type="match status" value="1"/>
</dbReference>
<comment type="similarity">
    <text evidence="12">Belongs to the radical SAM superfamily. MoaA family.</text>
</comment>
<dbReference type="EC" id="4.1.99.22" evidence="1 12"/>
<evidence type="ECO:0000256" key="1">
    <source>
        <dbReference type="ARBA" id="ARBA00012167"/>
    </source>
</evidence>
<dbReference type="SFLD" id="SFLDG01386">
    <property type="entry name" value="main_SPASM_domain-containing"/>
    <property type="match status" value="1"/>
</dbReference>
<dbReference type="GO" id="GO:1904047">
    <property type="term" value="F:S-adenosyl-L-methionine binding"/>
    <property type="evidence" value="ECO:0007669"/>
    <property type="project" value="UniProtKB-UniRule"/>
</dbReference>
<evidence type="ECO:0000256" key="11">
    <source>
        <dbReference type="ARBA" id="ARBA00048697"/>
    </source>
</evidence>